<accession>A0A7C6A907</accession>
<reference evidence="1" key="1">
    <citation type="journal article" date="2020" name="mSystems">
        <title>Genome- and Community-Level Interaction Insights into Carbon Utilization and Element Cycling Functions of Hydrothermarchaeota in Hydrothermal Sediment.</title>
        <authorList>
            <person name="Zhou Z."/>
            <person name="Liu Y."/>
            <person name="Xu W."/>
            <person name="Pan J."/>
            <person name="Luo Z.H."/>
            <person name="Li M."/>
        </authorList>
    </citation>
    <scope>NUCLEOTIDE SEQUENCE [LARGE SCALE GENOMIC DNA]</scope>
    <source>
        <strain evidence="1">SpSt-876</strain>
    </source>
</reference>
<proteinExistence type="predicted"/>
<dbReference type="EMBL" id="DTLI01000134">
    <property type="protein sequence ID" value="HHS52230.1"/>
    <property type="molecule type" value="Genomic_DNA"/>
</dbReference>
<organism evidence="1">
    <name type="scientific">candidate division WOR-3 bacterium</name>
    <dbReference type="NCBI Taxonomy" id="2052148"/>
    <lineage>
        <taxon>Bacteria</taxon>
        <taxon>Bacteria division WOR-3</taxon>
    </lineage>
</organism>
<dbReference type="PROSITE" id="PS51257">
    <property type="entry name" value="PROKAR_LIPOPROTEIN"/>
    <property type="match status" value="1"/>
</dbReference>
<name>A0A7C6A907_UNCW3</name>
<dbReference type="Gene3D" id="2.40.160.60">
    <property type="entry name" value="Outer membrane protein transport protein (OMPP1/FadL/TodX)"/>
    <property type="match status" value="1"/>
</dbReference>
<evidence type="ECO:0000313" key="1">
    <source>
        <dbReference type="EMBL" id="HHS52230.1"/>
    </source>
</evidence>
<evidence type="ECO:0008006" key="2">
    <source>
        <dbReference type="Google" id="ProtNLM"/>
    </source>
</evidence>
<dbReference type="SUPFAM" id="SSF56935">
    <property type="entry name" value="Porins"/>
    <property type="match status" value="1"/>
</dbReference>
<protein>
    <recommendedName>
        <fullName evidence="2">PorV/PorQ family protein</fullName>
    </recommendedName>
</protein>
<gene>
    <name evidence="1" type="ORF">ENW73_05115</name>
</gene>
<comment type="caution">
    <text evidence="1">The sequence shown here is derived from an EMBL/GenBank/DDBJ whole genome shotgun (WGS) entry which is preliminary data.</text>
</comment>
<sequence>MRRVKKTAISLLGIFACFLPVYAIFEDLDSGTRAEGIAGAFTAIASDALAIHFNPAGLAGMEKPQAYAFYKSLFGGVNSNLHSIAFNLAYPSQKLGTIGISIYESGISIFSQRSLTFAQGFNLAQDLAFGYNLSGYNVAIENFGQGYAFGIDLGFLTKIYKRWRLGFFAHNLNMPTMGKDYKSYLPRLLNFGIAYSPTQGINSCLDISKELGKEFRVMAGQELEIIPKTSLLGLTLRTGISTEPVRFAFGCGISLKTINIDYALFTHSELPLTHNIGINILF</sequence>
<dbReference type="AlphaFoldDB" id="A0A7C6A907"/>